<evidence type="ECO:0000313" key="2">
    <source>
        <dbReference type="Proteomes" id="UP001303115"/>
    </source>
</evidence>
<sequence>MSNFEIPEPTANLKALAKRHPVDYQRLYQFFWDAFDDFEVPTVNDPSFAKAGGQSQDAIDMVIGEEEEALFSAIPSLYYYSQREAALPDASILALEKESPKVLSSLRDYFVARIGDDYLWEEFDAPDYMSLTDQERADIDDFVREVQNPRRIKRNKGERLKPHESLLLTEQAKDLQVLRSILLKLSAPEPQWVGIMRHVAVEAARALKKQRRRKQPSPSRIERLVEALFDPEEWASSDAHTESLNISEVSQQLAAPVFFSGPEASGLDRREGLFYRTLDISASLPKTEYRDFIERIGRRELFDLLKSSVDASVWDNILGGGRTADKQYLHSLQEDDNSLKTAGWYLAVGMDPADVEFIKKSSHMLKHG</sequence>
<evidence type="ECO:0000313" key="1">
    <source>
        <dbReference type="EMBL" id="KAK4043885.1"/>
    </source>
</evidence>
<accession>A0AAN6PSR1</accession>
<proteinExistence type="predicted"/>
<dbReference type="Proteomes" id="UP001303115">
    <property type="component" value="Unassembled WGS sequence"/>
</dbReference>
<organism evidence="1 2">
    <name type="scientific">Parachaetomium inaequale</name>
    <dbReference type="NCBI Taxonomy" id="2588326"/>
    <lineage>
        <taxon>Eukaryota</taxon>
        <taxon>Fungi</taxon>
        <taxon>Dikarya</taxon>
        <taxon>Ascomycota</taxon>
        <taxon>Pezizomycotina</taxon>
        <taxon>Sordariomycetes</taxon>
        <taxon>Sordariomycetidae</taxon>
        <taxon>Sordariales</taxon>
        <taxon>Chaetomiaceae</taxon>
        <taxon>Parachaetomium</taxon>
    </lineage>
</organism>
<name>A0AAN6PSR1_9PEZI</name>
<reference evidence="2" key="1">
    <citation type="journal article" date="2023" name="Mol. Phylogenet. Evol.">
        <title>Genome-scale phylogeny and comparative genomics of the fungal order Sordariales.</title>
        <authorList>
            <person name="Hensen N."/>
            <person name="Bonometti L."/>
            <person name="Westerberg I."/>
            <person name="Brannstrom I.O."/>
            <person name="Guillou S."/>
            <person name="Cros-Aarteil S."/>
            <person name="Calhoun S."/>
            <person name="Haridas S."/>
            <person name="Kuo A."/>
            <person name="Mondo S."/>
            <person name="Pangilinan J."/>
            <person name="Riley R."/>
            <person name="LaButti K."/>
            <person name="Andreopoulos B."/>
            <person name="Lipzen A."/>
            <person name="Chen C."/>
            <person name="Yan M."/>
            <person name="Daum C."/>
            <person name="Ng V."/>
            <person name="Clum A."/>
            <person name="Steindorff A."/>
            <person name="Ohm R.A."/>
            <person name="Martin F."/>
            <person name="Silar P."/>
            <person name="Natvig D.O."/>
            <person name="Lalanne C."/>
            <person name="Gautier V."/>
            <person name="Ament-Velasquez S.L."/>
            <person name="Kruys A."/>
            <person name="Hutchinson M.I."/>
            <person name="Powell A.J."/>
            <person name="Barry K."/>
            <person name="Miller A.N."/>
            <person name="Grigoriev I.V."/>
            <person name="Debuchy R."/>
            <person name="Gladieux P."/>
            <person name="Hiltunen Thoren M."/>
            <person name="Johannesson H."/>
        </authorList>
    </citation>
    <scope>NUCLEOTIDE SEQUENCE [LARGE SCALE GENOMIC DNA]</scope>
    <source>
        <strain evidence="2">CBS 284.82</strain>
    </source>
</reference>
<dbReference type="EMBL" id="MU854323">
    <property type="protein sequence ID" value="KAK4043885.1"/>
    <property type="molecule type" value="Genomic_DNA"/>
</dbReference>
<protein>
    <submittedName>
        <fullName evidence="1">Uncharacterized protein</fullName>
    </submittedName>
</protein>
<comment type="caution">
    <text evidence="1">The sequence shown here is derived from an EMBL/GenBank/DDBJ whole genome shotgun (WGS) entry which is preliminary data.</text>
</comment>
<gene>
    <name evidence="1" type="ORF">C8A01DRAFT_31983</name>
</gene>
<keyword evidence="2" id="KW-1185">Reference proteome</keyword>
<dbReference type="AlphaFoldDB" id="A0AAN6PSR1"/>